<dbReference type="SUPFAM" id="SSF56112">
    <property type="entry name" value="Protein kinase-like (PK-like)"/>
    <property type="match status" value="1"/>
</dbReference>
<protein>
    <submittedName>
        <fullName evidence="3">RNase adaptor protein for sRNA GlmZ degradation</fullName>
    </submittedName>
</protein>
<name>A0A0S7BQ87_9BACT</name>
<dbReference type="STRING" id="1678841.TBC1_11720"/>
<dbReference type="InterPro" id="IPR005337">
    <property type="entry name" value="RapZ-like"/>
</dbReference>
<dbReference type="InterPro" id="IPR011009">
    <property type="entry name" value="Kinase-like_dom_sf"/>
</dbReference>
<dbReference type="AlphaFoldDB" id="A0A0S7BQ87"/>
<gene>
    <name evidence="3" type="ORF">TBC1_11720</name>
</gene>
<dbReference type="OrthoDB" id="9784461at2"/>
<evidence type="ECO:0000313" key="3">
    <source>
        <dbReference type="EMBL" id="GAP42588.1"/>
    </source>
</evidence>
<evidence type="ECO:0000259" key="1">
    <source>
        <dbReference type="Pfam" id="PF01636"/>
    </source>
</evidence>
<dbReference type="PANTHER" id="PTHR30448:SF0">
    <property type="entry name" value="RNASE ADAPTER PROTEIN RAPZ"/>
    <property type="match status" value="1"/>
</dbReference>
<accession>A0A0S7BQ87</accession>
<proteinExistence type="predicted"/>
<reference evidence="3" key="1">
    <citation type="journal article" date="2015" name="Genome Announc.">
        <title>Draft Genome Sequence of Bacteroidales Strain TBC1, a Novel Isolate from a Methanogenic Wastewater Treatment System.</title>
        <authorList>
            <person name="Tourlousse D.M."/>
            <person name="Matsuura N."/>
            <person name="Sun L."/>
            <person name="Toyonaga M."/>
            <person name="Kuroda K."/>
            <person name="Ohashi A."/>
            <person name="Cruz R."/>
            <person name="Yamaguchi T."/>
            <person name="Sekiguchi Y."/>
        </authorList>
    </citation>
    <scope>NUCLEOTIDE SEQUENCE [LARGE SCALE GENOMIC DNA]</scope>
    <source>
        <strain evidence="3">TBC1</strain>
    </source>
</reference>
<evidence type="ECO:0000313" key="4">
    <source>
        <dbReference type="Proteomes" id="UP000053091"/>
    </source>
</evidence>
<dbReference type="Pfam" id="PF01636">
    <property type="entry name" value="APH"/>
    <property type="match status" value="1"/>
</dbReference>
<keyword evidence="4" id="KW-1185">Reference proteome</keyword>
<dbReference type="Pfam" id="PF22740">
    <property type="entry name" value="PapZ_C"/>
    <property type="match status" value="1"/>
</dbReference>
<dbReference type="PATRIC" id="fig|1678841.3.peg.809"/>
<dbReference type="InterPro" id="IPR053931">
    <property type="entry name" value="RapZ_C"/>
</dbReference>
<organism evidence="3">
    <name type="scientific">Lentimicrobium saccharophilum</name>
    <dbReference type="NCBI Taxonomy" id="1678841"/>
    <lineage>
        <taxon>Bacteria</taxon>
        <taxon>Pseudomonadati</taxon>
        <taxon>Bacteroidota</taxon>
        <taxon>Bacteroidia</taxon>
        <taxon>Bacteroidales</taxon>
        <taxon>Lentimicrobiaceae</taxon>
        <taxon>Lentimicrobium</taxon>
    </lineage>
</organism>
<dbReference type="RefSeq" id="WP_062038596.1">
    <property type="nucleotide sequence ID" value="NZ_DF968182.1"/>
</dbReference>
<feature type="domain" description="Aminoglycoside phosphotransferase" evidence="1">
    <location>
        <begin position="31"/>
        <end position="248"/>
    </location>
</feature>
<sequence length="471" mass="53835">MSGNISILNTLFNQWSGKEAIKTEILPASGSDRVYYRISGQDITAIGAWNPDKRENIAFTAFSRHFAAKGLPVPEVYLNDVSGMAYLQTDLGDQNLFGILSEEGLSERVKGLYRQVVRWLPRFQISGGDGLDYSLCYPRRAFDRQSMMWDLNYFKYYFVRLSGFNFDEQALEDDFDRLTSFLLQADSDYFLYRDFQSRNIMITGGNPFFIDFQGGRQGPLQYDIASLLFDAKANLPNIFRDELLNLYIQEASLLTKIDRESFLKYFYGFVLIRILQALGAYGFRGFYQKKEHFLQSIPFALDNLDHLLTHHHPEIEMPALEKLLHRFITSESLRSHAKPALKVSVNSFSYRNSIPEDPTGNGGGFVFDCRALPNPGRLDEYKKLSGQDDPVIRYLSAQPETGIFLASVFTLVDQAVENYISRGFQHLMVSFGCTGGQHRSVYCAGQLAKHLNKRFGMQIQPDHTQRANWIA</sequence>
<dbReference type="Gene3D" id="3.30.200.20">
    <property type="entry name" value="Phosphorylase Kinase, domain 1"/>
    <property type="match status" value="1"/>
</dbReference>
<dbReference type="Proteomes" id="UP000053091">
    <property type="component" value="Unassembled WGS sequence"/>
</dbReference>
<dbReference type="Gene3D" id="3.90.1200.10">
    <property type="match status" value="1"/>
</dbReference>
<evidence type="ECO:0000259" key="2">
    <source>
        <dbReference type="Pfam" id="PF22740"/>
    </source>
</evidence>
<dbReference type="GO" id="GO:0005524">
    <property type="term" value="F:ATP binding"/>
    <property type="evidence" value="ECO:0007669"/>
    <property type="project" value="InterPro"/>
</dbReference>
<dbReference type="InterPro" id="IPR002575">
    <property type="entry name" value="Aminoglycoside_PTrfase"/>
</dbReference>
<dbReference type="EMBL" id="DF968182">
    <property type="protein sequence ID" value="GAP42588.1"/>
    <property type="molecule type" value="Genomic_DNA"/>
</dbReference>
<feature type="domain" description="RapZ C-terminal" evidence="2">
    <location>
        <begin position="342"/>
        <end position="463"/>
    </location>
</feature>
<dbReference type="PANTHER" id="PTHR30448">
    <property type="entry name" value="RNASE ADAPTER PROTEIN RAPZ"/>
    <property type="match status" value="1"/>
</dbReference>